<organism evidence="2">
    <name type="scientific">Sesamum calycinum</name>
    <dbReference type="NCBI Taxonomy" id="2727403"/>
    <lineage>
        <taxon>Eukaryota</taxon>
        <taxon>Viridiplantae</taxon>
        <taxon>Streptophyta</taxon>
        <taxon>Embryophyta</taxon>
        <taxon>Tracheophyta</taxon>
        <taxon>Spermatophyta</taxon>
        <taxon>Magnoliopsida</taxon>
        <taxon>eudicotyledons</taxon>
        <taxon>Gunneridae</taxon>
        <taxon>Pentapetalae</taxon>
        <taxon>asterids</taxon>
        <taxon>lamiids</taxon>
        <taxon>Lamiales</taxon>
        <taxon>Pedaliaceae</taxon>
        <taxon>Sesamum</taxon>
    </lineage>
</organism>
<feature type="region of interest" description="Disordered" evidence="1">
    <location>
        <begin position="233"/>
        <end position="260"/>
    </location>
</feature>
<feature type="compositionally biased region" description="Low complexity" evidence="1">
    <location>
        <begin position="235"/>
        <end position="245"/>
    </location>
</feature>
<comment type="caution">
    <text evidence="2">The sequence shown here is derived from an EMBL/GenBank/DDBJ whole genome shotgun (WGS) entry which is preliminary data.</text>
</comment>
<evidence type="ECO:0000256" key="1">
    <source>
        <dbReference type="SAM" id="MobiDB-lite"/>
    </source>
</evidence>
<gene>
    <name evidence="2" type="ORF">Scaly_2780300</name>
</gene>
<accession>A0AAW2IXF2</accession>
<dbReference type="SUPFAM" id="SSF56672">
    <property type="entry name" value="DNA/RNA polymerases"/>
    <property type="match status" value="1"/>
</dbReference>
<proteinExistence type="predicted"/>
<dbReference type="InterPro" id="IPR043128">
    <property type="entry name" value="Rev_trsase/Diguanyl_cyclase"/>
</dbReference>
<dbReference type="Gene3D" id="3.10.10.10">
    <property type="entry name" value="HIV Type 1 Reverse Transcriptase, subunit A, domain 1"/>
    <property type="match status" value="1"/>
</dbReference>
<dbReference type="Gene3D" id="3.30.70.270">
    <property type="match status" value="1"/>
</dbReference>
<name>A0AAW2IXF2_9LAMI</name>
<reference evidence="2" key="2">
    <citation type="journal article" date="2024" name="Plant">
        <title>Genomic evolution and insights into agronomic trait innovations of Sesamum species.</title>
        <authorList>
            <person name="Miao H."/>
            <person name="Wang L."/>
            <person name="Qu L."/>
            <person name="Liu H."/>
            <person name="Sun Y."/>
            <person name="Le M."/>
            <person name="Wang Q."/>
            <person name="Wei S."/>
            <person name="Zheng Y."/>
            <person name="Lin W."/>
            <person name="Duan Y."/>
            <person name="Cao H."/>
            <person name="Xiong S."/>
            <person name="Wang X."/>
            <person name="Wei L."/>
            <person name="Li C."/>
            <person name="Ma Q."/>
            <person name="Ju M."/>
            <person name="Zhao R."/>
            <person name="Li G."/>
            <person name="Mu C."/>
            <person name="Tian Q."/>
            <person name="Mei H."/>
            <person name="Zhang T."/>
            <person name="Gao T."/>
            <person name="Zhang H."/>
        </authorList>
    </citation>
    <scope>NUCLEOTIDE SEQUENCE</scope>
    <source>
        <strain evidence="2">KEN8</strain>
    </source>
</reference>
<protein>
    <submittedName>
        <fullName evidence="2">Uncharacterized protein</fullName>
    </submittedName>
</protein>
<evidence type="ECO:0000313" key="2">
    <source>
        <dbReference type="EMBL" id="KAL0286866.1"/>
    </source>
</evidence>
<dbReference type="EMBL" id="JACGWM010001850">
    <property type="protein sequence ID" value="KAL0286866.1"/>
    <property type="molecule type" value="Genomic_DNA"/>
</dbReference>
<dbReference type="AlphaFoldDB" id="A0AAW2IXF2"/>
<dbReference type="InterPro" id="IPR043502">
    <property type="entry name" value="DNA/RNA_pol_sf"/>
</dbReference>
<sequence>MRLLENITFPSFIDHIVEKLVGHENYCFLDGYSGYLQVATAPKDQEKTTFNYPYGHKVSSKGIELDKAKVELIENLSIPQSVKEVISRVAMRCPYLILVCEIFDIWGIDFMGPFPKSYNNALLTIEQCKLEPNELDEIRHQTYENAKIFKEHTKAWHDAHLQSKEFVEGDKLLGEKGPFKVNSHRLKQYLEGTPPPPVEHPSYSHILEGPIVKLTTLKRRYIGDGVHQSLSLAASPQQDFSSSRHSSPRAPPVSITAAPRLAGTHLGRYQHEASPRPKDDIVPLASQTVHDRLDSIEQGLRCMELNLHDYFEFMQFQPPFSPPC</sequence>
<reference evidence="2" key="1">
    <citation type="submission" date="2020-06" db="EMBL/GenBank/DDBJ databases">
        <authorList>
            <person name="Li T."/>
            <person name="Hu X."/>
            <person name="Zhang T."/>
            <person name="Song X."/>
            <person name="Zhang H."/>
            <person name="Dai N."/>
            <person name="Sheng W."/>
            <person name="Hou X."/>
            <person name="Wei L."/>
        </authorList>
    </citation>
    <scope>NUCLEOTIDE SEQUENCE</scope>
    <source>
        <strain evidence="2">KEN8</strain>
        <tissue evidence="2">Leaf</tissue>
    </source>
</reference>